<evidence type="ECO:0000256" key="2">
    <source>
        <dbReference type="SAM" id="Phobius"/>
    </source>
</evidence>
<dbReference type="Proteomes" id="UP000218231">
    <property type="component" value="Unassembled WGS sequence"/>
</dbReference>
<feature type="transmembrane region" description="Helical" evidence="2">
    <location>
        <begin position="12"/>
        <end position="31"/>
    </location>
</feature>
<sequence>MSPENDSEMTDFEFILTLMFAAVMYFILLAIHRSERKRNGEGLPVIGEYLEKIAYHANDMCEVLMDKRKQESLTKQPSTKSTWSMAVGKREKTEQTSKEFPKNIKIDETQRGVSTDGRKSGDSETPNEELGQTDNSTAPLAARNSIQKKSVFSKLLPANLEDLFTPSPDVTPAHAPENKEVEKNKSSQVKGREFPVFRPHEYVPEKFERVSKPSAYEIDKKEYKHHRNHLPAAISPTN</sequence>
<proteinExistence type="predicted"/>
<dbReference type="AlphaFoldDB" id="A0A2A2LFS2"/>
<evidence type="ECO:0000313" key="3">
    <source>
        <dbReference type="EMBL" id="PAV85076.1"/>
    </source>
</evidence>
<keyword evidence="2" id="KW-0812">Transmembrane</keyword>
<feature type="compositionally biased region" description="Basic and acidic residues" evidence="1">
    <location>
        <begin position="176"/>
        <end position="193"/>
    </location>
</feature>
<organism evidence="3 4">
    <name type="scientific">Diploscapter pachys</name>
    <dbReference type="NCBI Taxonomy" id="2018661"/>
    <lineage>
        <taxon>Eukaryota</taxon>
        <taxon>Metazoa</taxon>
        <taxon>Ecdysozoa</taxon>
        <taxon>Nematoda</taxon>
        <taxon>Chromadorea</taxon>
        <taxon>Rhabditida</taxon>
        <taxon>Rhabditina</taxon>
        <taxon>Rhabditomorpha</taxon>
        <taxon>Rhabditoidea</taxon>
        <taxon>Rhabditidae</taxon>
        <taxon>Diploscapter</taxon>
    </lineage>
</organism>
<feature type="region of interest" description="Disordered" evidence="1">
    <location>
        <begin position="167"/>
        <end position="193"/>
    </location>
</feature>
<comment type="caution">
    <text evidence="3">The sequence shown here is derived from an EMBL/GenBank/DDBJ whole genome shotgun (WGS) entry which is preliminary data.</text>
</comment>
<feature type="compositionally biased region" description="Basic and acidic residues" evidence="1">
    <location>
        <begin position="88"/>
        <end position="122"/>
    </location>
</feature>
<feature type="compositionally biased region" description="Polar residues" evidence="1">
    <location>
        <begin position="73"/>
        <end position="84"/>
    </location>
</feature>
<feature type="compositionally biased region" description="Polar residues" evidence="1">
    <location>
        <begin position="130"/>
        <end position="139"/>
    </location>
</feature>
<keyword evidence="2" id="KW-0472">Membrane</keyword>
<keyword evidence="4" id="KW-1185">Reference proteome</keyword>
<dbReference type="EMBL" id="LIAE01006806">
    <property type="protein sequence ID" value="PAV85076.1"/>
    <property type="molecule type" value="Genomic_DNA"/>
</dbReference>
<name>A0A2A2LFS2_9BILA</name>
<gene>
    <name evidence="3" type="ORF">WR25_04503</name>
</gene>
<protein>
    <submittedName>
        <fullName evidence="3">Uncharacterized protein</fullName>
    </submittedName>
</protein>
<feature type="region of interest" description="Disordered" evidence="1">
    <location>
        <begin position="69"/>
        <end position="139"/>
    </location>
</feature>
<keyword evidence="2" id="KW-1133">Transmembrane helix</keyword>
<evidence type="ECO:0000313" key="4">
    <source>
        <dbReference type="Proteomes" id="UP000218231"/>
    </source>
</evidence>
<reference evidence="3 4" key="1">
    <citation type="journal article" date="2017" name="Curr. Biol.">
        <title>Genome architecture and evolution of a unichromosomal asexual nematode.</title>
        <authorList>
            <person name="Fradin H."/>
            <person name="Zegar C."/>
            <person name="Gutwein M."/>
            <person name="Lucas J."/>
            <person name="Kovtun M."/>
            <person name="Corcoran D."/>
            <person name="Baugh L.R."/>
            <person name="Kiontke K."/>
            <person name="Gunsalus K."/>
            <person name="Fitch D.H."/>
            <person name="Piano F."/>
        </authorList>
    </citation>
    <scope>NUCLEOTIDE SEQUENCE [LARGE SCALE GENOMIC DNA]</scope>
    <source>
        <strain evidence="3">PF1309</strain>
    </source>
</reference>
<evidence type="ECO:0000256" key="1">
    <source>
        <dbReference type="SAM" id="MobiDB-lite"/>
    </source>
</evidence>
<accession>A0A2A2LFS2</accession>